<name>Q22AZ9_TETTS</name>
<accession>Q22AZ9</accession>
<keyword evidence="3" id="KW-1185">Reference proteome</keyword>
<dbReference type="Proteomes" id="UP000009168">
    <property type="component" value="Unassembled WGS sequence"/>
</dbReference>
<sequence>MQDSQKQDFLQNKAKIEEAIDSILKKTHDEKSKGSRECMQILDQLYEIQPLLETVDDSIKDVNQDKLQQLYKTFRNLFKSFKEDVSETSKMINDNTFDKDNKINKEKMKQVIERIKNMKQELENLKNKIFVPYKKYLVWIDQCVKNDENQFYLIEFNKICNGAIEIHSFTNNQDFRNFVVEHSDQMLYIIMSGKAAGESFEGDGKNLKWIKQLIQQKSSSEFIYGIYIFTSYEGEKYFKPLIKSEKGLVLNVTCDPGTIFENIRNLIFPKKCIRVLPVVKLCEFLDKELMDQFLLLAKQDYSKIQLIDYHPDKPYQIQQKFKLSELLINKFQNKNLKQRLEIAFEIIKDQKIDNQYEERKAATLYRGVAIPKESFEQLYKVDQYICMCGFSSFSTDINIALNFSLNGKGLRVIFKVDYQCGNQQYPLRPKCLIKLSNYDEEEYLMNCGTVFKIKSIYDKIENNDVIKYVELIL</sequence>
<dbReference type="HOGENOM" id="CLU_486191_0_0_1"/>
<proteinExistence type="predicted"/>
<dbReference type="KEGG" id="tet:TTHERM_01141500"/>
<dbReference type="Gene3D" id="3.90.176.10">
    <property type="entry name" value="Toxin ADP-ribosyltransferase, Chain A, domain 1"/>
    <property type="match status" value="1"/>
</dbReference>
<protein>
    <submittedName>
        <fullName evidence="2">Uncharacterized protein</fullName>
    </submittedName>
</protein>
<evidence type="ECO:0000256" key="1">
    <source>
        <dbReference type="SAM" id="Coils"/>
    </source>
</evidence>
<reference evidence="3" key="1">
    <citation type="journal article" date="2006" name="PLoS Biol.">
        <title>Macronuclear genome sequence of the ciliate Tetrahymena thermophila, a model eukaryote.</title>
        <authorList>
            <person name="Eisen J.A."/>
            <person name="Coyne R.S."/>
            <person name="Wu M."/>
            <person name="Wu D."/>
            <person name="Thiagarajan M."/>
            <person name="Wortman J.R."/>
            <person name="Badger J.H."/>
            <person name="Ren Q."/>
            <person name="Amedeo P."/>
            <person name="Jones K.M."/>
            <person name="Tallon L.J."/>
            <person name="Delcher A.L."/>
            <person name="Salzberg S.L."/>
            <person name="Silva J.C."/>
            <person name="Haas B.J."/>
            <person name="Majoros W.H."/>
            <person name="Farzad M."/>
            <person name="Carlton J.M."/>
            <person name="Smith R.K. Jr."/>
            <person name="Garg J."/>
            <person name="Pearlman R.E."/>
            <person name="Karrer K.M."/>
            <person name="Sun L."/>
            <person name="Manning G."/>
            <person name="Elde N.C."/>
            <person name="Turkewitz A.P."/>
            <person name="Asai D.J."/>
            <person name="Wilkes D.E."/>
            <person name="Wang Y."/>
            <person name="Cai H."/>
            <person name="Collins K."/>
            <person name="Stewart B.A."/>
            <person name="Lee S.R."/>
            <person name="Wilamowska K."/>
            <person name="Weinberg Z."/>
            <person name="Ruzzo W.L."/>
            <person name="Wloga D."/>
            <person name="Gaertig J."/>
            <person name="Frankel J."/>
            <person name="Tsao C.-C."/>
            <person name="Gorovsky M.A."/>
            <person name="Keeling P.J."/>
            <person name="Waller R.F."/>
            <person name="Patron N.J."/>
            <person name="Cherry J.M."/>
            <person name="Stover N.A."/>
            <person name="Krieger C.J."/>
            <person name="del Toro C."/>
            <person name="Ryder H.F."/>
            <person name="Williamson S.C."/>
            <person name="Barbeau R.A."/>
            <person name="Hamilton E.P."/>
            <person name="Orias E."/>
        </authorList>
    </citation>
    <scope>NUCLEOTIDE SEQUENCE [LARGE SCALE GENOMIC DNA]</scope>
    <source>
        <strain evidence="3">SB210</strain>
    </source>
</reference>
<organism evidence="2 3">
    <name type="scientific">Tetrahymena thermophila (strain SB210)</name>
    <dbReference type="NCBI Taxonomy" id="312017"/>
    <lineage>
        <taxon>Eukaryota</taxon>
        <taxon>Sar</taxon>
        <taxon>Alveolata</taxon>
        <taxon>Ciliophora</taxon>
        <taxon>Intramacronucleata</taxon>
        <taxon>Oligohymenophorea</taxon>
        <taxon>Hymenostomatida</taxon>
        <taxon>Tetrahymenina</taxon>
        <taxon>Tetrahymenidae</taxon>
        <taxon>Tetrahymena</taxon>
    </lineage>
</organism>
<gene>
    <name evidence="2" type="ORF">TTHERM_01141500</name>
</gene>
<dbReference type="SUPFAM" id="SSF56399">
    <property type="entry name" value="ADP-ribosylation"/>
    <property type="match status" value="1"/>
</dbReference>
<evidence type="ECO:0000313" key="3">
    <source>
        <dbReference type="Proteomes" id="UP000009168"/>
    </source>
</evidence>
<feature type="coiled-coil region" evidence="1">
    <location>
        <begin position="101"/>
        <end position="128"/>
    </location>
</feature>
<dbReference type="OrthoDB" id="10021022at2759"/>
<dbReference type="RefSeq" id="XP_001030122.2">
    <property type="nucleotide sequence ID" value="XM_001030122.2"/>
</dbReference>
<keyword evidence="1" id="KW-0175">Coiled coil</keyword>
<dbReference type="InParanoid" id="Q22AZ9"/>
<evidence type="ECO:0000313" key="2">
    <source>
        <dbReference type="EMBL" id="EAR82459.2"/>
    </source>
</evidence>
<dbReference type="AlphaFoldDB" id="Q22AZ9"/>
<dbReference type="GeneID" id="7843146"/>
<dbReference type="EMBL" id="GG662685">
    <property type="protein sequence ID" value="EAR82459.2"/>
    <property type="molecule type" value="Genomic_DNA"/>
</dbReference>